<reference evidence="1 2" key="1">
    <citation type="submission" date="2020-08" db="EMBL/GenBank/DDBJ databases">
        <title>Genomic Encyclopedia of Archaeal and Bacterial Type Strains, Phase II (KMG-II): from individual species to whole genera.</title>
        <authorList>
            <person name="Goeker M."/>
        </authorList>
    </citation>
    <scope>NUCLEOTIDE SEQUENCE [LARGE SCALE GENOMIC DNA]</scope>
    <source>
        <strain evidence="1 2">DSM 23288</strain>
    </source>
</reference>
<dbReference type="CDD" id="cd00657">
    <property type="entry name" value="Ferritin_like"/>
    <property type="match status" value="1"/>
</dbReference>
<gene>
    <name evidence="1" type="ORF">BDZ31_002090</name>
</gene>
<organism evidence="1 2">
    <name type="scientific">Conexibacter arvalis</name>
    <dbReference type="NCBI Taxonomy" id="912552"/>
    <lineage>
        <taxon>Bacteria</taxon>
        <taxon>Bacillati</taxon>
        <taxon>Actinomycetota</taxon>
        <taxon>Thermoleophilia</taxon>
        <taxon>Solirubrobacterales</taxon>
        <taxon>Conexibacteraceae</taxon>
        <taxon>Conexibacter</taxon>
    </lineage>
</organism>
<dbReference type="InterPro" id="IPR006311">
    <property type="entry name" value="TAT_signal"/>
</dbReference>
<dbReference type="InterPro" id="IPR009078">
    <property type="entry name" value="Ferritin-like_SF"/>
</dbReference>
<dbReference type="SUPFAM" id="SSF47240">
    <property type="entry name" value="Ferritin-like"/>
    <property type="match status" value="1"/>
</dbReference>
<proteinExistence type="predicted"/>
<dbReference type="Gene3D" id="1.20.1260.10">
    <property type="match status" value="1"/>
</dbReference>
<protein>
    <submittedName>
        <fullName evidence="1">Rubrerythrin</fullName>
    </submittedName>
</protein>
<dbReference type="RefSeq" id="WP_183341733.1">
    <property type="nucleotide sequence ID" value="NZ_JACHNU010000002.1"/>
</dbReference>
<keyword evidence="2" id="KW-1185">Reference proteome</keyword>
<accession>A0A840IEK6</accession>
<dbReference type="InterPro" id="IPR012347">
    <property type="entry name" value="Ferritin-like"/>
</dbReference>
<dbReference type="EMBL" id="JACHNU010000002">
    <property type="protein sequence ID" value="MBB4662504.1"/>
    <property type="molecule type" value="Genomic_DNA"/>
</dbReference>
<comment type="caution">
    <text evidence="1">The sequence shown here is derived from an EMBL/GenBank/DDBJ whole genome shotgun (WGS) entry which is preliminary data.</text>
</comment>
<name>A0A840IEK6_9ACTN</name>
<evidence type="ECO:0000313" key="1">
    <source>
        <dbReference type="EMBL" id="MBB4662504.1"/>
    </source>
</evidence>
<dbReference type="PROSITE" id="PS51318">
    <property type="entry name" value="TAT"/>
    <property type="match status" value="1"/>
</dbReference>
<dbReference type="Pfam" id="PF13668">
    <property type="entry name" value="Ferritin_2"/>
    <property type="match status" value="1"/>
</dbReference>
<sequence length="197" mass="20179">MVAGPTRRGFLHGIGAGAIAVPALGALAGCGGGDDAVRDEGARLGGVPETVPESPGGDADLLNSALAAEHFAIAAYTAAMPLLEGVALDTARRFLAQERAHAARLRELVADLGSSAAAPAPSYDFDSPADAVETLRLLLQVERKAIVVYGSVVPRIADSRLRQAVASIATTEAEHDAVLRLRLGRWPAPTPFVTGGA</sequence>
<dbReference type="AlphaFoldDB" id="A0A840IEK6"/>
<evidence type="ECO:0000313" key="2">
    <source>
        <dbReference type="Proteomes" id="UP000585272"/>
    </source>
</evidence>
<dbReference type="PROSITE" id="PS51257">
    <property type="entry name" value="PROKAR_LIPOPROTEIN"/>
    <property type="match status" value="1"/>
</dbReference>
<dbReference type="Proteomes" id="UP000585272">
    <property type="component" value="Unassembled WGS sequence"/>
</dbReference>